<protein>
    <submittedName>
        <fullName evidence="2">Uncharacterized protein</fullName>
    </submittedName>
</protein>
<sequence length="139" mass="13973">MAAGAQGAGERAPALDVIAVVRGASRAFTVLVVGGLLLPIVAHLVPVLGSIWLSIVAVVAFVVAGYRTGEARVPIAQASASALCGYLLVLPLVLMNPVTRDVRQIGLTALAALVVGAATGLVAGRLRGGRPGSPKHRPS</sequence>
<evidence type="ECO:0000256" key="1">
    <source>
        <dbReference type="SAM" id="Phobius"/>
    </source>
</evidence>
<proteinExistence type="predicted"/>
<feature type="transmembrane region" description="Helical" evidence="1">
    <location>
        <begin position="80"/>
        <end position="99"/>
    </location>
</feature>
<dbReference type="RefSeq" id="WP_168520907.1">
    <property type="nucleotide sequence ID" value="NZ_JAAXLS010000041.1"/>
</dbReference>
<feature type="transmembrane region" description="Helical" evidence="1">
    <location>
        <begin position="105"/>
        <end position="126"/>
    </location>
</feature>
<gene>
    <name evidence="2" type="ORF">HFP15_33265</name>
</gene>
<name>A0ABX1JDK9_9PSEU</name>
<comment type="caution">
    <text evidence="2">The sequence shown here is derived from an EMBL/GenBank/DDBJ whole genome shotgun (WGS) entry which is preliminary data.</text>
</comment>
<dbReference type="EMBL" id="JAAXLS010000041">
    <property type="protein sequence ID" value="NKQ57743.1"/>
    <property type="molecule type" value="Genomic_DNA"/>
</dbReference>
<feature type="transmembrane region" description="Helical" evidence="1">
    <location>
        <begin position="27"/>
        <end position="45"/>
    </location>
</feature>
<keyword evidence="1" id="KW-0472">Membrane</keyword>
<dbReference type="Proteomes" id="UP000715441">
    <property type="component" value="Unassembled WGS sequence"/>
</dbReference>
<reference evidence="2 3" key="1">
    <citation type="submission" date="2020-04" db="EMBL/GenBank/DDBJ databases">
        <title>Novel species.</title>
        <authorList>
            <person name="Teo W.F.A."/>
            <person name="Lipun K."/>
            <person name="Srisuk N."/>
            <person name="Duangmal K."/>
        </authorList>
    </citation>
    <scope>NUCLEOTIDE SEQUENCE [LARGE SCALE GENOMIC DNA]</scope>
    <source>
        <strain evidence="2 3">K13G38</strain>
    </source>
</reference>
<accession>A0ABX1JDK9</accession>
<evidence type="ECO:0000313" key="2">
    <source>
        <dbReference type="EMBL" id="NKQ57743.1"/>
    </source>
</evidence>
<keyword evidence="1" id="KW-0812">Transmembrane</keyword>
<keyword evidence="3" id="KW-1185">Reference proteome</keyword>
<feature type="transmembrane region" description="Helical" evidence="1">
    <location>
        <begin position="51"/>
        <end position="68"/>
    </location>
</feature>
<organism evidence="2 3">
    <name type="scientific">Amycolatopsis acididurans</name>
    <dbReference type="NCBI Taxonomy" id="2724524"/>
    <lineage>
        <taxon>Bacteria</taxon>
        <taxon>Bacillati</taxon>
        <taxon>Actinomycetota</taxon>
        <taxon>Actinomycetes</taxon>
        <taxon>Pseudonocardiales</taxon>
        <taxon>Pseudonocardiaceae</taxon>
        <taxon>Amycolatopsis</taxon>
    </lineage>
</organism>
<keyword evidence="1" id="KW-1133">Transmembrane helix</keyword>
<evidence type="ECO:0000313" key="3">
    <source>
        <dbReference type="Proteomes" id="UP000715441"/>
    </source>
</evidence>